<protein>
    <submittedName>
        <fullName evidence="2">GNAT superfamily acetyltransferase</fullName>
    </submittedName>
</protein>
<comment type="caution">
    <text evidence="2">The sequence shown here is derived from an EMBL/GenBank/DDBJ whole genome shotgun (WGS) entry which is preliminary data.</text>
</comment>
<dbReference type="RefSeq" id="WP_192754626.1">
    <property type="nucleotide sequence ID" value="NZ_BAABJL010000042.1"/>
</dbReference>
<dbReference type="AlphaFoldDB" id="A0A927N2E1"/>
<evidence type="ECO:0000313" key="3">
    <source>
        <dbReference type="Proteomes" id="UP000638648"/>
    </source>
</evidence>
<dbReference type="SUPFAM" id="SSF55729">
    <property type="entry name" value="Acyl-CoA N-acyltransferases (Nat)"/>
    <property type="match status" value="1"/>
</dbReference>
<dbReference type="InterPro" id="IPR016181">
    <property type="entry name" value="Acyl_CoA_acyltransferase"/>
</dbReference>
<dbReference type="EMBL" id="JADBEM010000001">
    <property type="protein sequence ID" value="MBE1611405.1"/>
    <property type="molecule type" value="Genomic_DNA"/>
</dbReference>
<accession>A0A927N2E1</accession>
<evidence type="ECO:0000256" key="1">
    <source>
        <dbReference type="SAM" id="MobiDB-lite"/>
    </source>
</evidence>
<keyword evidence="3" id="KW-1185">Reference proteome</keyword>
<reference evidence="2" key="1">
    <citation type="submission" date="2020-10" db="EMBL/GenBank/DDBJ databases">
        <title>Sequencing the genomes of 1000 actinobacteria strains.</title>
        <authorList>
            <person name="Klenk H.-P."/>
        </authorList>
    </citation>
    <scope>NUCLEOTIDE SEQUENCE</scope>
    <source>
        <strain evidence="2">DSM 45354</strain>
    </source>
</reference>
<proteinExistence type="predicted"/>
<name>A0A927N2E1_9ACTN</name>
<sequence>MPAAASAAREAAAIIARPLRSLREREEAVRLYRQVFGLAADDPAMTPKLLTALQRNGGSALGAFDPAGRMVGFTYGFVGTEAGATYHYSQAAVVDAGVQGQGVGRILKRAQATDALRDGIATMRWAYDPMLARNAHFNLDVLGAVGRWFVRDYYDLTDAGGRSDRVVVEWRTGGISEGISDADGAEPVAERPFATEDVAHLVGGTEWGEARPVGQTRLLPIPAAWTDLSRTDSARASAVRDRVAAEIESALADGMVLTSCRRISPDTAVYQLTPAGRPTPAEQPTPVEPTPAEQPTLARASAPADGQVR</sequence>
<dbReference type="PANTHER" id="PTHR41700:SF1">
    <property type="entry name" value="N-ACETYLTRANSFERASE DOMAIN-CONTAINING PROTEIN"/>
    <property type="match status" value="1"/>
</dbReference>
<dbReference type="PANTHER" id="PTHR41700">
    <property type="entry name" value="GCN5-RELATED N-ACETYLTRANSFERASE"/>
    <property type="match status" value="1"/>
</dbReference>
<organism evidence="2 3">
    <name type="scientific">Actinopolymorpha pittospori</name>
    <dbReference type="NCBI Taxonomy" id="648752"/>
    <lineage>
        <taxon>Bacteria</taxon>
        <taxon>Bacillati</taxon>
        <taxon>Actinomycetota</taxon>
        <taxon>Actinomycetes</taxon>
        <taxon>Propionibacteriales</taxon>
        <taxon>Actinopolymorphaceae</taxon>
        <taxon>Actinopolymorpha</taxon>
    </lineage>
</organism>
<dbReference type="InterPro" id="IPR038764">
    <property type="entry name" value="GNAT_N_AcTrfase_prd"/>
</dbReference>
<feature type="region of interest" description="Disordered" evidence="1">
    <location>
        <begin position="271"/>
        <end position="309"/>
    </location>
</feature>
<evidence type="ECO:0000313" key="2">
    <source>
        <dbReference type="EMBL" id="MBE1611405.1"/>
    </source>
</evidence>
<dbReference type="Proteomes" id="UP000638648">
    <property type="component" value="Unassembled WGS sequence"/>
</dbReference>
<gene>
    <name evidence="2" type="ORF">HEB94_008253</name>
</gene>
<dbReference type="Gene3D" id="3.40.630.30">
    <property type="match status" value="1"/>
</dbReference>